<protein>
    <submittedName>
        <fullName evidence="2">Uncharacterized protein</fullName>
    </submittedName>
</protein>
<proteinExistence type="predicted"/>
<keyword evidence="3" id="KW-1185">Reference proteome</keyword>
<dbReference type="Proteomes" id="UP000823388">
    <property type="component" value="Chromosome 8K"/>
</dbReference>
<dbReference type="AlphaFoldDB" id="A0A8T0PQU2"/>
<name>A0A8T0PQU2_PANVG</name>
<dbReference type="EMBL" id="CM029051">
    <property type="protein sequence ID" value="KAG2563455.1"/>
    <property type="molecule type" value="Genomic_DNA"/>
</dbReference>
<comment type="caution">
    <text evidence="2">The sequence shown here is derived from an EMBL/GenBank/DDBJ whole genome shotgun (WGS) entry which is preliminary data.</text>
</comment>
<evidence type="ECO:0000313" key="2">
    <source>
        <dbReference type="EMBL" id="KAG2563455.1"/>
    </source>
</evidence>
<gene>
    <name evidence="2" type="ORF">PVAP13_8KG352900</name>
</gene>
<reference evidence="2" key="1">
    <citation type="submission" date="2020-05" db="EMBL/GenBank/DDBJ databases">
        <title>WGS assembly of Panicum virgatum.</title>
        <authorList>
            <person name="Lovell J.T."/>
            <person name="Jenkins J."/>
            <person name="Shu S."/>
            <person name="Juenger T.E."/>
            <person name="Schmutz J."/>
        </authorList>
    </citation>
    <scope>NUCLEOTIDE SEQUENCE</scope>
    <source>
        <strain evidence="2">AP13</strain>
    </source>
</reference>
<evidence type="ECO:0000256" key="1">
    <source>
        <dbReference type="SAM" id="MobiDB-lite"/>
    </source>
</evidence>
<evidence type="ECO:0000313" key="3">
    <source>
        <dbReference type="Proteomes" id="UP000823388"/>
    </source>
</evidence>
<organism evidence="2 3">
    <name type="scientific">Panicum virgatum</name>
    <name type="common">Blackwell switchgrass</name>
    <dbReference type="NCBI Taxonomy" id="38727"/>
    <lineage>
        <taxon>Eukaryota</taxon>
        <taxon>Viridiplantae</taxon>
        <taxon>Streptophyta</taxon>
        <taxon>Embryophyta</taxon>
        <taxon>Tracheophyta</taxon>
        <taxon>Spermatophyta</taxon>
        <taxon>Magnoliopsida</taxon>
        <taxon>Liliopsida</taxon>
        <taxon>Poales</taxon>
        <taxon>Poaceae</taxon>
        <taxon>PACMAD clade</taxon>
        <taxon>Panicoideae</taxon>
        <taxon>Panicodae</taxon>
        <taxon>Paniceae</taxon>
        <taxon>Panicinae</taxon>
        <taxon>Panicum</taxon>
        <taxon>Panicum sect. Hiantes</taxon>
    </lineage>
</organism>
<feature type="region of interest" description="Disordered" evidence="1">
    <location>
        <begin position="1"/>
        <end position="71"/>
    </location>
</feature>
<accession>A0A8T0PQU2</accession>
<sequence>MFPTCKPQQRRPRGVHTPSRTSPPLRAQPMLCPRRRSPPPSTLPYVASSPGVADPRRTWHRSPVPGRRLPSRLRCSVPGRHPRRRLLELKCSWWRQGLEHPARRSSERRRTGWGGSGAGGVLAVVRAVPADPRRPAPIHAQPPLHAVLAPGRRLPIPTRCHPSSHPRVRAPTTMASWPRRRPCLCTIPSRAAQRAPAAAHVPLLLAARRERWQQPVCPSLVWRRERRRRSVRPSQFPAIKGVQ</sequence>